<dbReference type="Gene3D" id="1.50.10.20">
    <property type="match status" value="1"/>
</dbReference>
<evidence type="ECO:0000259" key="1">
    <source>
        <dbReference type="Pfam" id="PF13249"/>
    </source>
</evidence>
<dbReference type="OrthoDB" id="21502at2759"/>
<evidence type="ECO:0000313" key="3">
    <source>
        <dbReference type="Proteomes" id="UP000701801"/>
    </source>
</evidence>
<proteinExistence type="predicted"/>
<organism evidence="2 3">
    <name type="scientific">Hymenoscyphus albidus</name>
    <dbReference type="NCBI Taxonomy" id="595503"/>
    <lineage>
        <taxon>Eukaryota</taxon>
        <taxon>Fungi</taxon>
        <taxon>Dikarya</taxon>
        <taxon>Ascomycota</taxon>
        <taxon>Pezizomycotina</taxon>
        <taxon>Leotiomycetes</taxon>
        <taxon>Helotiales</taxon>
        <taxon>Helotiaceae</taxon>
        <taxon>Hymenoscyphus</taxon>
    </lineage>
</organism>
<dbReference type="InterPro" id="IPR008930">
    <property type="entry name" value="Terpenoid_cyclase/PrenylTrfase"/>
</dbReference>
<comment type="caution">
    <text evidence="2">The sequence shown here is derived from an EMBL/GenBank/DDBJ whole genome shotgun (WGS) entry which is preliminary data.</text>
</comment>
<protein>
    <recommendedName>
        <fullName evidence="1">Squalene cyclase N-terminal domain-containing protein</fullName>
    </recommendedName>
</protein>
<dbReference type="AlphaFoldDB" id="A0A9N9LE20"/>
<name>A0A9N9LE20_9HELO</name>
<reference evidence="2" key="1">
    <citation type="submission" date="2021-07" db="EMBL/GenBank/DDBJ databases">
        <authorList>
            <person name="Durling M."/>
        </authorList>
    </citation>
    <scope>NUCLEOTIDE SEQUENCE</scope>
</reference>
<dbReference type="SUPFAM" id="SSF48239">
    <property type="entry name" value="Terpenoid cyclases/Protein prenyltransferases"/>
    <property type="match status" value="1"/>
</dbReference>
<feature type="domain" description="Squalene cyclase N-terminal" evidence="1">
    <location>
        <begin position="25"/>
        <end position="142"/>
    </location>
</feature>
<accession>A0A9N9LE20</accession>
<keyword evidence="3" id="KW-1185">Reference proteome</keyword>
<dbReference type="EMBL" id="CAJVRM010000033">
    <property type="protein sequence ID" value="CAG8972033.1"/>
    <property type="molecule type" value="Genomic_DNA"/>
</dbReference>
<dbReference type="Pfam" id="PF13249">
    <property type="entry name" value="SQHop_cyclase_N"/>
    <property type="match status" value="1"/>
</dbReference>
<dbReference type="InterPro" id="IPR032697">
    <property type="entry name" value="SQ_cyclase_N"/>
</dbReference>
<evidence type="ECO:0000313" key="2">
    <source>
        <dbReference type="EMBL" id="CAG8972033.1"/>
    </source>
</evidence>
<dbReference type="Proteomes" id="UP000701801">
    <property type="component" value="Unassembled WGS sequence"/>
</dbReference>
<sequence>MATYSPSHPHYLHDDIESSAEQCVKQAAVFSYNQMKTDGHWCLRVRSSISFTVQWLCIRRILSPSLLPEEVSKFSRFLLSQQNPYDGSWGLAPAVYKWPGDVSTSTEAYFGLKLLGTPINSEPMLKAKSFIRESRGVNDIGVLS</sequence>
<gene>
    <name evidence="2" type="ORF">HYALB_00004897</name>
</gene>